<evidence type="ECO:0000256" key="1">
    <source>
        <dbReference type="SAM" id="MobiDB-lite"/>
    </source>
</evidence>
<feature type="region of interest" description="Disordered" evidence="1">
    <location>
        <begin position="290"/>
        <end position="325"/>
    </location>
</feature>
<evidence type="ECO:0008006" key="4">
    <source>
        <dbReference type="Google" id="ProtNLM"/>
    </source>
</evidence>
<proteinExistence type="predicted"/>
<comment type="caution">
    <text evidence="2">The sequence shown here is derived from an EMBL/GenBank/DDBJ whole genome shotgun (WGS) entry which is preliminary data.</text>
</comment>
<evidence type="ECO:0000313" key="3">
    <source>
        <dbReference type="Proteomes" id="UP001066327"/>
    </source>
</evidence>
<sequence>MLAPGGRIVLIGQDWDGFFIDSDHPELTRIIVHARADTVAAPRAARRYRNLLLDTGFIDPQIEVHTGVFTDHTLLPMLTGIAHAASAVGAITSGEAEDWIGDQTRRGQADRGFVAIPLFLAHAGRPELAPHRRSGCGDRGQRCGRSPARMIATSRCTAAGESSPSAAVTACSTYQLSSSAVASSRTSPVSAASVSRSRTNSCKCCWARAIVTYPVVAAATRIGADPDQVRGGYQVMAMLADAVLLPLALASLVTRLICSLGTAWGLLRHYWVLFKLLLNLAATVVWCSTPARSTTPRPSRRSRAGRRPTGICCGTRPTSCMPPPS</sequence>
<accession>A0ABT4NF95</accession>
<protein>
    <recommendedName>
        <fullName evidence="4">Mycolic acid cyclopropane synthetase family protein</fullName>
    </recommendedName>
</protein>
<evidence type="ECO:0000313" key="2">
    <source>
        <dbReference type="EMBL" id="MCZ4586068.1"/>
    </source>
</evidence>
<dbReference type="EMBL" id="JAPWIS010000010">
    <property type="protein sequence ID" value="MCZ4586068.1"/>
    <property type="molecule type" value="Genomic_DNA"/>
</dbReference>
<keyword evidence="3" id="KW-1185">Reference proteome</keyword>
<reference evidence="2" key="1">
    <citation type="submission" date="2022-12" db="EMBL/GenBank/DDBJ databases">
        <authorList>
            <person name="Krivoruchko A.V."/>
            <person name="Elkin A."/>
        </authorList>
    </citation>
    <scope>NUCLEOTIDE SEQUENCE</scope>
    <source>
        <strain evidence="2">IEGM 249</strain>
    </source>
</reference>
<name>A0ABT4NF95_RHOOP</name>
<gene>
    <name evidence="2" type="ORF">O4328_20660</name>
</gene>
<dbReference type="Proteomes" id="UP001066327">
    <property type="component" value="Unassembled WGS sequence"/>
</dbReference>
<organism evidence="2 3">
    <name type="scientific">Rhodococcus opacus</name>
    <name type="common">Nocardia opaca</name>
    <dbReference type="NCBI Taxonomy" id="37919"/>
    <lineage>
        <taxon>Bacteria</taxon>
        <taxon>Bacillati</taxon>
        <taxon>Actinomycetota</taxon>
        <taxon>Actinomycetes</taxon>
        <taxon>Mycobacteriales</taxon>
        <taxon>Nocardiaceae</taxon>
        <taxon>Rhodococcus</taxon>
    </lineage>
</organism>